<name>A0A0L7LA39_OPEBR</name>
<dbReference type="PANTHER" id="PTHR36527">
    <property type="entry name" value="OS01G0282866 PROTEIN"/>
    <property type="match status" value="1"/>
</dbReference>
<reference evidence="2 3" key="1">
    <citation type="journal article" date="2015" name="Genome Biol. Evol.">
        <title>The genome of winter moth (Operophtera brumata) provides a genomic perspective on sexual dimorphism and phenology.</title>
        <authorList>
            <person name="Derks M.F."/>
            <person name="Smit S."/>
            <person name="Salis L."/>
            <person name="Schijlen E."/>
            <person name="Bossers A."/>
            <person name="Mateman C."/>
            <person name="Pijl A.S."/>
            <person name="de Ridder D."/>
            <person name="Groenen M.A."/>
            <person name="Visser M.E."/>
            <person name="Megens H.J."/>
        </authorList>
    </citation>
    <scope>NUCLEOTIDE SEQUENCE [LARGE SCALE GENOMIC DNA]</scope>
    <source>
        <strain evidence="2">WM2013NL</strain>
        <tissue evidence="2">Head and thorax</tissue>
    </source>
</reference>
<dbReference type="GO" id="GO:0005525">
    <property type="term" value="F:GTP binding"/>
    <property type="evidence" value="ECO:0007669"/>
    <property type="project" value="InterPro"/>
</dbReference>
<organism evidence="2 3">
    <name type="scientific">Operophtera brumata</name>
    <name type="common">Winter moth</name>
    <name type="synonym">Phalaena brumata</name>
    <dbReference type="NCBI Taxonomy" id="104452"/>
    <lineage>
        <taxon>Eukaryota</taxon>
        <taxon>Metazoa</taxon>
        <taxon>Ecdysozoa</taxon>
        <taxon>Arthropoda</taxon>
        <taxon>Hexapoda</taxon>
        <taxon>Insecta</taxon>
        <taxon>Pterygota</taxon>
        <taxon>Neoptera</taxon>
        <taxon>Endopterygota</taxon>
        <taxon>Lepidoptera</taxon>
        <taxon>Glossata</taxon>
        <taxon>Ditrysia</taxon>
        <taxon>Geometroidea</taxon>
        <taxon>Geometridae</taxon>
        <taxon>Larentiinae</taxon>
        <taxon>Operophtera</taxon>
    </lineage>
</organism>
<dbReference type="Proteomes" id="UP000037510">
    <property type="component" value="Unassembled WGS sequence"/>
</dbReference>
<dbReference type="EMBL" id="JTDY01002011">
    <property type="protein sequence ID" value="KOB72332.1"/>
    <property type="molecule type" value="Genomic_DNA"/>
</dbReference>
<dbReference type="AlphaFoldDB" id="A0A0L7LA39"/>
<dbReference type="InterPro" id="IPR003008">
    <property type="entry name" value="Tubulin_FtsZ_GTPase"/>
</dbReference>
<keyword evidence="3" id="KW-1185">Reference proteome</keyword>
<evidence type="ECO:0000313" key="3">
    <source>
        <dbReference type="Proteomes" id="UP000037510"/>
    </source>
</evidence>
<proteinExistence type="predicted"/>
<feature type="domain" description="Tubulin/FtsZ GTPase" evidence="1">
    <location>
        <begin position="3"/>
        <end position="57"/>
    </location>
</feature>
<dbReference type="InterPro" id="IPR036525">
    <property type="entry name" value="Tubulin/FtsZ_GTPase_sf"/>
</dbReference>
<dbReference type="STRING" id="104452.A0A0L7LA39"/>
<dbReference type="PANTHER" id="PTHR36527:SF3">
    <property type="entry name" value="OS01G0282866 PROTEIN"/>
    <property type="match status" value="1"/>
</dbReference>
<accession>A0A0L7LA39</accession>
<sequence>MREIVHLQAGQCGNQIGSKFWEIISDEHGIDTSGYYKGDNEQQLERISVYYNEADDDHPPTESCSVLITTCSDRAELSSEFGQSAAGMYCLELGTIDAIRSSTYGELFLPDNYVFA</sequence>
<dbReference type="InterPro" id="IPR013838">
    <property type="entry name" value="Beta-tubulin_BS"/>
</dbReference>
<gene>
    <name evidence="2" type="ORF">OBRU01_12563</name>
</gene>
<protein>
    <recommendedName>
        <fullName evidence="1">Tubulin/FtsZ GTPase domain-containing protein</fullName>
    </recommendedName>
</protein>
<dbReference type="Pfam" id="PF00091">
    <property type="entry name" value="Tubulin"/>
    <property type="match status" value="1"/>
</dbReference>
<evidence type="ECO:0000313" key="2">
    <source>
        <dbReference type="EMBL" id="KOB72332.1"/>
    </source>
</evidence>
<dbReference type="PROSITE" id="PS00228">
    <property type="entry name" value="TUBULIN_B_AUTOREG"/>
    <property type="match status" value="1"/>
</dbReference>
<comment type="caution">
    <text evidence="2">The sequence shown here is derived from an EMBL/GenBank/DDBJ whole genome shotgun (WGS) entry which is preliminary data.</text>
</comment>
<evidence type="ECO:0000259" key="1">
    <source>
        <dbReference type="Pfam" id="PF00091"/>
    </source>
</evidence>
<dbReference type="SUPFAM" id="SSF52490">
    <property type="entry name" value="Tubulin nucleotide-binding domain-like"/>
    <property type="match status" value="1"/>
</dbReference>
<dbReference type="Gene3D" id="3.40.50.1440">
    <property type="entry name" value="Tubulin/FtsZ, GTPase domain"/>
    <property type="match status" value="1"/>
</dbReference>